<organism evidence="2 3">
    <name type="scientific">Bernardetia litoralis (strain ATCC 23117 / DSM 6794 / NBRC 15988 / NCIMB 1366 / Fx l1 / Sio-4)</name>
    <name type="common">Flexibacter litoralis</name>
    <dbReference type="NCBI Taxonomy" id="880071"/>
    <lineage>
        <taxon>Bacteria</taxon>
        <taxon>Pseudomonadati</taxon>
        <taxon>Bacteroidota</taxon>
        <taxon>Cytophagia</taxon>
        <taxon>Cytophagales</taxon>
        <taxon>Bernardetiaceae</taxon>
        <taxon>Bernardetia</taxon>
    </lineage>
</organism>
<dbReference type="AlphaFoldDB" id="I4ANH9"/>
<evidence type="ECO:0000256" key="1">
    <source>
        <dbReference type="SAM" id="SignalP"/>
    </source>
</evidence>
<sequence length="70" mass="7649" precursor="true">MTKFFLSSVIAATFMFASFTTANATVSSSTKTTVKKVKAEGDTHKFKNADGTHSVFEEQADGSWVFICRC</sequence>
<dbReference type="HOGENOM" id="CLU_2751922_0_0_10"/>
<reference evidence="3" key="1">
    <citation type="submission" date="2012-06" db="EMBL/GenBank/DDBJ databases">
        <title>The complete genome of Flexibacter litoralis DSM 6794.</title>
        <authorList>
            <person name="Lucas S."/>
            <person name="Copeland A."/>
            <person name="Lapidus A."/>
            <person name="Glavina del Rio T."/>
            <person name="Dalin E."/>
            <person name="Tice H."/>
            <person name="Bruce D."/>
            <person name="Goodwin L."/>
            <person name="Pitluck S."/>
            <person name="Peters L."/>
            <person name="Ovchinnikova G."/>
            <person name="Lu M."/>
            <person name="Kyrpides N."/>
            <person name="Mavromatis K."/>
            <person name="Ivanova N."/>
            <person name="Brettin T."/>
            <person name="Detter J.C."/>
            <person name="Han C."/>
            <person name="Larimer F."/>
            <person name="Land M."/>
            <person name="Hauser L."/>
            <person name="Markowitz V."/>
            <person name="Cheng J.-F."/>
            <person name="Hugenholtz P."/>
            <person name="Woyke T."/>
            <person name="Wu D."/>
            <person name="Spring S."/>
            <person name="Lang E."/>
            <person name="Kopitz M."/>
            <person name="Brambilla E."/>
            <person name="Klenk H.-P."/>
            <person name="Eisen J.A."/>
        </authorList>
    </citation>
    <scope>NUCLEOTIDE SEQUENCE [LARGE SCALE GENOMIC DNA]</scope>
    <source>
        <strain evidence="3">ATCC 23117 / DSM 6794 / NBRC 15988 / NCIMB 1366 / Sio-4</strain>
    </source>
</reference>
<feature type="chain" id="PRO_5003685540" evidence="1">
    <location>
        <begin position="25"/>
        <end position="70"/>
    </location>
</feature>
<gene>
    <name evidence="2" type="ordered locus">Fleli_3182</name>
</gene>
<dbReference type="RefSeq" id="WP_014798944.1">
    <property type="nucleotide sequence ID" value="NC_018018.1"/>
</dbReference>
<accession>I4ANH9</accession>
<protein>
    <submittedName>
        <fullName evidence="2">Uncharacterized protein</fullName>
    </submittedName>
</protein>
<keyword evidence="3" id="KW-1185">Reference proteome</keyword>
<evidence type="ECO:0000313" key="2">
    <source>
        <dbReference type="EMBL" id="AFM05514.1"/>
    </source>
</evidence>
<feature type="signal peptide" evidence="1">
    <location>
        <begin position="1"/>
        <end position="24"/>
    </location>
</feature>
<evidence type="ECO:0000313" key="3">
    <source>
        <dbReference type="Proteomes" id="UP000006054"/>
    </source>
</evidence>
<proteinExistence type="predicted"/>
<dbReference type="Proteomes" id="UP000006054">
    <property type="component" value="Chromosome"/>
</dbReference>
<name>I4ANH9_BERLS</name>
<dbReference type="EMBL" id="CP003345">
    <property type="protein sequence ID" value="AFM05514.1"/>
    <property type="molecule type" value="Genomic_DNA"/>
</dbReference>
<keyword evidence="1" id="KW-0732">Signal</keyword>
<dbReference type="KEGG" id="fli:Fleli_3182"/>
<dbReference type="STRING" id="880071.Fleli_3182"/>